<dbReference type="AlphaFoldDB" id="A0AAD1TJ67"/>
<dbReference type="EMBL" id="OW240924">
    <property type="protein sequence ID" value="CAH2327573.1"/>
    <property type="molecule type" value="Genomic_DNA"/>
</dbReference>
<evidence type="ECO:0000313" key="2">
    <source>
        <dbReference type="EMBL" id="CAH2327573.1"/>
    </source>
</evidence>
<organism evidence="2 3">
    <name type="scientific">Pelobates cultripes</name>
    <name type="common">Western spadefoot toad</name>
    <dbReference type="NCBI Taxonomy" id="61616"/>
    <lineage>
        <taxon>Eukaryota</taxon>
        <taxon>Metazoa</taxon>
        <taxon>Chordata</taxon>
        <taxon>Craniata</taxon>
        <taxon>Vertebrata</taxon>
        <taxon>Euteleostomi</taxon>
        <taxon>Amphibia</taxon>
        <taxon>Batrachia</taxon>
        <taxon>Anura</taxon>
        <taxon>Pelobatoidea</taxon>
        <taxon>Pelobatidae</taxon>
        <taxon>Pelobates</taxon>
    </lineage>
</organism>
<evidence type="ECO:0000256" key="1">
    <source>
        <dbReference type="SAM" id="MobiDB-lite"/>
    </source>
</evidence>
<accession>A0AAD1TJ67</accession>
<protein>
    <submittedName>
        <fullName evidence="2">Uncharacterized protein</fullName>
    </submittedName>
</protein>
<feature type="region of interest" description="Disordered" evidence="1">
    <location>
        <begin position="87"/>
        <end position="111"/>
    </location>
</feature>
<sequence length="111" mass="12108">MGALHPCNRDIAKGSEATAKRICQVQRWLTGRHATSRHVTWAALQLSPQLCGHSSWRVTRGKEPRCARKVTCRSRSGDAATPRAAILRDRLKGGGVGGAPRNPRGLQTPIY</sequence>
<proteinExistence type="predicted"/>
<evidence type="ECO:0000313" key="3">
    <source>
        <dbReference type="Proteomes" id="UP001295444"/>
    </source>
</evidence>
<reference evidence="2" key="1">
    <citation type="submission" date="2022-03" db="EMBL/GenBank/DDBJ databases">
        <authorList>
            <person name="Alioto T."/>
            <person name="Alioto T."/>
            <person name="Gomez Garrido J."/>
        </authorList>
    </citation>
    <scope>NUCLEOTIDE SEQUENCE</scope>
</reference>
<dbReference type="Proteomes" id="UP001295444">
    <property type="component" value="Chromosome 13"/>
</dbReference>
<name>A0AAD1TJ67_PELCU</name>
<keyword evidence="3" id="KW-1185">Reference proteome</keyword>
<gene>
    <name evidence="2" type="ORF">PECUL_23A052876</name>
</gene>